<protein>
    <submittedName>
        <fullName evidence="8">KDO2-lipid IV(A) lauroyltransferase</fullName>
    </submittedName>
</protein>
<name>A0A495PL99_9FLAO</name>
<dbReference type="RefSeq" id="WP_121346230.1">
    <property type="nucleotide sequence ID" value="NZ_RBLG01000003.1"/>
</dbReference>
<keyword evidence="4 8" id="KW-0808">Transferase</keyword>
<dbReference type="EMBL" id="RBLG01000003">
    <property type="protein sequence ID" value="RKS50630.1"/>
    <property type="molecule type" value="Genomic_DNA"/>
</dbReference>
<dbReference type="PANTHER" id="PTHR30606:SF10">
    <property type="entry name" value="PHOSPHATIDYLINOSITOL MANNOSIDE ACYLTRANSFERASE"/>
    <property type="match status" value="1"/>
</dbReference>
<keyword evidence="7" id="KW-1133">Transmembrane helix</keyword>
<dbReference type="Proteomes" id="UP000276282">
    <property type="component" value="Unassembled WGS sequence"/>
</dbReference>
<evidence type="ECO:0000313" key="8">
    <source>
        <dbReference type="EMBL" id="RKS50630.1"/>
    </source>
</evidence>
<dbReference type="InterPro" id="IPR004960">
    <property type="entry name" value="LipA_acyltrans"/>
</dbReference>
<comment type="caution">
    <text evidence="8">The sequence shown here is derived from an EMBL/GenBank/DDBJ whole genome shotgun (WGS) entry which is preliminary data.</text>
</comment>
<dbReference type="Pfam" id="PF03279">
    <property type="entry name" value="Lip_A_acyltrans"/>
    <property type="match status" value="1"/>
</dbReference>
<dbReference type="GO" id="GO:0016746">
    <property type="term" value="F:acyltransferase activity"/>
    <property type="evidence" value="ECO:0007669"/>
    <property type="project" value="UniProtKB-KW"/>
</dbReference>
<comment type="subcellular location">
    <subcellularLocation>
        <location evidence="1">Cell inner membrane</location>
    </subcellularLocation>
</comment>
<dbReference type="GO" id="GO:0009247">
    <property type="term" value="P:glycolipid biosynthetic process"/>
    <property type="evidence" value="ECO:0007669"/>
    <property type="project" value="UniProtKB-ARBA"/>
</dbReference>
<dbReference type="CDD" id="cd07984">
    <property type="entry name" value="LPLAT_LABLAT-like"/>
    <property type="match status" value="1"/>
</dbReference>
<evidence type="ECO:0000256" key="1">
    <source>
        <dbReference type="ARBA" id="ARBA00004533"/>
    </source>
</evidence>
<dbReference type="GO" id="GO:0005886">
    <property type="term" value="C:plasma membrane"/>
    <property type="evidence" value="ECO:0007669"/>
    <property type="project" value="UniProtKB-SubCell"/>
</dbReference>
<keyword evidence="7" id="KW-0812">Transmembrane</keyword>
<keyword evidence="2" id="KW-1003">Cell membrane</keyword>
<dbReference type="PANTHER" id="PTHR30606">
    <property type="entry name" value="LIPID A BIOSYNTHESIS LAUROYL ACYLTRANSFERASE"/>
    <property type="match status" value="1"/>
</dbReference>
<dbReference type="OrthoDB" id="9801955at2"/>
<proteinExistence type="predicted"/>
<dbReference type="AlphaFoldDB" id="A0A495PL99"/>
<keyword evidence="3" id="KW-0997">Cell inner membrane</keyword>
<evidence type="ECO:0000313" key="9">
    <source>
        <dbReference type="Proteomes" id="UP000276282"/>
    </source>
</evidence>
<keyword evidence="6" id="KW-0012">Acyltransferase</keyword>
<keyword evidence="9" id="KW-1185">Reference proteome</keyword>
<accession>A0A495PL99</accession>
<evidence type="ECO:0000256" key="2">
    <source>
        <dbReference type="ARBA" id="ARBA00022475"/>
    </source>
</evidence>
<gene>
    <name evidence="8" type="ORF">BC962_2402</name>
</gene>
<evidence type="ECO:0000256" key="7">
    <source>
        <dbReference type="SAM" id="Phobius"/>
    </source>
</evidence>
<reference evidence="8 9" key="1">
    <citation type="submission" date="2018-10" db="EMBL/GenBank/DDBJ databases">
        <title>Genomic Encyclopedia of Archaeal and Bacterial Type Strains, Phase II (KMG-II): from individual species to whole genera.</title>
        <authorList>
            <person name="Goeker M."/>
        </authorList>
    </citation>
    <scope>NUCLEOTIDE SEQUENCE [LARGE SCALE GENOMIC DNA]</scope>
    <source>
        <strain evidence="8 9">DSM 19839</strain>
    </source>
</reference>
<sequence>MQRLVFWLVYPFLWVISKFPFWLFYKVSDIIFFIVYYLVGYRRKVVMENLHLALPNRSEKEYKEISKGSFKHMCDMFLEMVKSISIPNKELKRRYTFTNISEIERIRELNKSIILICGHYASYEWVNALQLYGLDYKGYGIYKKVQNPHFDKMAKDIRQRFDGELITSSQATKTIKSNQDKGILGVYAIVADQTPKLGRAKYWSKFMGTTVPIFLGSEKLAKSLDMAVFYLHVEKKARGFYEATFVPITDNAAEEPAFKITNKFLTELESQIKKKPDYYLWTHKRWKHKDAPIPKDAIVFPRN</sequence>
<evidence type="ECO:0000256" key="6">
    <source>
        <dbReference type="ARBA" id="ARBA00023315"/>
    </source>
</evidence>
<evidence type="ECO:0000256" key="3">
    <source>
        <dbReference type="ARBA" id="ARBA00022519"/>
    </source>
</evidence>
<dbReference type="PIRSF" id="PIRSF026649">
    <property type="entry name" value="MsbB"/>
    <property type="match status" value="1"/>
</dbReference>
<feature type="transmembrane region" description="Helical" evidence="7">
    <location>
        <begin position="20"/>
        <end position="39"/>
    </location>
</feature>
<keyword evidence="5 7" id="KW-0472">Membrane</keyword>
<evidence type="ECO:0000256" key="4">
    <source>
        <dbReference type="ARBA" id="ARBA00022679"/>
    </source>
</evidence>
<organism evidence="8 9">
    <name type="scientific">Gillisia mitskevichiae</name>
    <dbReference type="NCBI Taxonomy" id="270921"/>
    <lineage>
        <taxon>Bacteria</taxon>
        <taxon>Pseudomonadati</taxon>
        <taxon>Bacteroidota</taxon>
        <taxon>Flavobacteriia</taxon>
        <taxon>Flavobacteriales</taxon>
        <taxon>Flavobacteriaceae</taxon>
        <taxon>Gillisia</taxon>
    </lineage>
</organism>
<evidence type="ECO:0000256" key="5">
    <source>
        <dbReference type="ARBA" id="ARBA00023136"/>
    </source>
</evidence>